<feature type="compositionally biased region" description="Basic and acidic residues" evidence="6">
    <location>
        <begin position="384"/>
        <end position="395"/>
    </location>
</feature>
<evidence type="ECO:0000256" key="3">
    <source>
        <dbReference type="ARBA" id="ARBA00023015"/>
    </source>
</evidence>
<keyword evidence="9" id="KW-1185">Reference proteome</keyword>
<organism evidence="8 9">
    <name type="scientific">Pygocentrus nattereri</name>
    <name type="common">Red-bellied piranha</name>
    <dbReference type="NCBI Taxonomy" id="42514"/>
    <lineage>
        <taxon>Eukaryota</taxon>
        <taxon>Metazoa</taxon>
        <taxon>Chordata</taxon>
        <taxon>Craniata</taxon>
        <taxon>Vertebrata</taxon>
        <taxon>Euteleostomi</taxon>
        <taxon>Actinopterygii</taxon>
        <taxon>Neopterygii</taxon>
        <taxon>Teleostei</taxon>
        <taxon>Ostariophysi</taxon>
        <taxon>Characiformes</taxon>
        <taxon>Characoidei</taxon>
        <taxon>Pygocentrus</taxon>
    </lineage>
</organism>
<proteinExistence type="predicted"/>
<comment type="subcellular location">
    <subcellularLocation>
        <location evidence="1">Nucleus</location>
    </subcellularLocation>
</comment>
<accession>A0A3B4D8M9</accession>
<dbReference type="PROSITE" id="PS50013">
    <property type="entry name" value="CHROMO_2"/>
    <property type="match status" value="1"/>
</dbReference>
<feature type="domain" description="Chromo" evidence="7">
    <location>
        <begin position="11"/>
        <end position="69"/>
    </location>
</feature>
<dbReference type="GO" id="GO:0032183">
    <property type="term" value="F:SUMO binding"/>
    <property type="evidence" value="ECO:0007669"/>
    <property type="project" value="TreeGrafter"/>
</dbReference>
<feature type="region of interest" description="Disordered" evidence="6">
    <location>
        <begin position="450"/>
        <end position="486"/>
    </location>
</feature>
<dbReference type="PANTHER" id="PTHR46727">
    <property type="entry name" value="E3 SUMO-PROTEIN LIGASE CBX4"/>
    <property type="match status" value="1"/>
</dbReference>
<dbReference type="GO" id="GO:0035102">
    <property type="term" value="C:PRC1 complex"/>
    <property type="evidence" value="ECO:0007669"/>
    <property type="project" value="TreeGrafter"/>
</dbReference>
<dbReference type="GO" id="GO:0000122">
    <property type="term" value="P:negative regulation of transcription by RNA polymerase II"/>
    <property type="evidence" value="ECO:0007669"/>
    <property type="project" value="TreeGrafter"/>
</dbReference>
<keyword evidence="4" id="KW-0804">Transcription</keyword>
<dbReference type="STRING" id="42514.ENSPNAP00000020712"/>
<dbReference type="InterPro" id="IPR023779">
    <property type="entry name" value="Chromodomain_CS"/>
</dbReference>
<dbReference type="PROSITE" id="PS00598">
    <property type="entry name" value="CHROMO_1"/>
    <property type="match status" value="1"/>
</dbReference>
<evidence type="ECO:0000256" key="1">
    <source>
        <dbReference type="ARBA" id="ARBA00004123"/>
    </source>
</evidence>
<dbReference type="SMART" id="SM00298">
    <property type="entry name" value="CHROMO"/>
    <property type="match status" value="1"/>
</dbReference>
<dbReference type="InterPro" id="IPR033773">
    <property type="entry name" value="CBX7_C"/>
</dbReference>
<dbReference type="OrthoDB" id="1918685at2759"/>
<evidence type="ECO:0000256" key="5">
    <source>
        <dbReference type="ARBA" id="ARBA00023242"/>
    </source>
</evidence>
<name>A0A3B4D8M9_PYGNA</name>
<dbReference type="PRINTS" id="PR00504">
    <property type="entry name" value="CHROMODOMAIN"/>
</dbReference>
<dbReference type="CDD" id="cd18645">
    <property type="entry name" value="CD_Cbx4"/>
    <property type="match status" value="1"/>
</dbReference>
<dbReference type="InterPro" id="IPR023780">
    <property type="entry name" value="Chromo_domain"/>
</dbReference>
<dbReference type="Gene3D" id="2.40.50.40">
    <property type="match status" value="1"/>
</dbReference>
<dbReference type="Pfam" id="PF00385">
    <property type="entry name" value="Chromo"/>
    <property type="match status" value="1"/>
</dbReference>
<dbReference type="PANTHER" id="PTHR46727:SF1">
    <property type="entry name" value="E3 SUMO-PROTEIN LIGASE CBX4"/>
    <property type="match status" value="1"/>
</dbReference>
<keyword evidence="3" id="KW-0805">Transcription regulation</keyword>
<dbReference type="GO" id="GO:0061665">
    <property type="term" value="F:SUMO ligase activity"/>
    <property type="evidence" value="ECO:0007669"/>
    <property type="project" value="TreeGrafter"/>
</dbReference>
<dbReference type="Pfam" id="PF17218">
    <property type="entry name" value="CBX7_C"/>
    <property type="match status" value="1"/>
</dbReference>
<dbReference type="InterPro" id="IPR000953">
    <property type="entry name" value="Chromo/chromo_shadow_dom"/>
</dbReference>
<reference evidence="8 9" key="1">
    <citation type="submission" date="2020-10" db="EMBL/GenBank/DDBJ databases">
        <title>Pygocentrus nattereri (red-bellied piranha) genome, fPygNat1, primary haplotype.</title>
        <authorList>
            <person name="Myers G."/>
            <person name="Meyer A."/>
            <person name="Karagic N."/>
            <person name="Pippel M."/>
            <person name="Winkler S."/>
            <person name="Tracey A."/>
            <person name="Wood J."/>
            <person name="Formenti G."/>
            <person name="Howe K."/>
            <person name="Fedrigo O."/>
            <person name="Jarvis E.D."/>
        </authorList>
    </citation>
    <scope>NUCLEOTIDE SEQUENCE [LARGE SCALE GENOMIC DNA]</scope>
</reference>
<evidence type="ECO:0000256" key="6">
    <source>
        <dbReference type="SAM" id="MobiDB-lite"/>
    </source>
</evidence>
<reference evidence="8" key="2">
    <citation type="submission" date="2025-08" db="UniProtKB">
        <authorList>
            <consortium name="Ensembl"/>
        </authorList>
    </citation>
    <scope>IDENTIFICATION</scope>
</reference>
<dbReference type="Ensembl" id="ENSPNAT00000031486.2">
    <property type="protein sequence ID" value="ENSPNAP00000020712.1"/>
    <property type="gene ID" value="ENSPNAG00000027611.2"/>
</dbReference>
<protein>
    <recommendedName>
        <fullName evidence="7">Chromo domain-containing protein</fullName>
    </recommendedName>
</protein>
<gene>
    <name evidence="8" type="primary">CBX4</name>
</gene>
<dbReference type="OMA" id="WIVKNGH"/>
<evidence type="ECO:0000313" key="8">
    <source>
        <dbReference type="Ensembl" id="ENSPNAP00000020712.1"/>
    </source>
</evidence>
<dbReference type="FunFam" id="2.40.50.40:FF:000006">
    <property type="entry name" value="Chromobox protein homolog 7"/>
    <property type="match status" value="1"/>
</dbReference>
<dbReference type="GO" id="GO:0016925">
    <property type="term" value="P:protein sumoylation"/>
    <property type="evidence" value="ECO:0007669"/>
    <property type="project" value="TreeGrafter"/>
</dbReference>
<feature type="compositionally biased region" description="Polar residues" evidence="6">
    <location>
        <begin position="407"/>
        <end position="424"/>
    </location>
</feature>
<feature type="compositionally biased region" description="Basic and acidic residues" evidence="6">
    <location>
        <begin position="462"/>
        <end position="482"/>
    </location>
</feature>
<keyword evidence="2" id="KW-0678">Repressor</keyword>
<evidence type="ECO:0000256" key="4">
    <source>
        <dbReference type="ARBA" id="ARBA00023163"/>
    </source>
</evidence>
<dbReference type="GeneTree" id="ENSGT00940000160081"/>
<sequence>MELPAAGEHVFAVESIEKKRIRKGRFEYLVKWRGWSPKYNTWEPEENILDPRLLIAFQNRERQEQLMGYRKRGPKPKQLLTQVSSFARRSSVLSGLQEASQDNSLKAVVDPAQTQQYQLNSRKLHQYQPICKESSGDALVNGKKKHYYQLNSKKHHHYQPDPKMYQDVKGTEVDKESWNLPKALPQKWLQDKDVVCLNKVKDITIGLEKLPANLHGGVKSELAKEDVNQANGVSNRLKIVKNKNKNGRIVIVMSKYMENGTQAAKIKNGEMDVGARQQELLENQSDVTDKNKHSKKHSLENGWKKDNKDDGTPPPCGFTNGISGPAVDGLVTSSTNKAKELHSSSPDQSSQLTTKSCMNSKLLQKAVLHHLDQKTSQGTHKRRYSEPNSERDSEAKRFLSFRSISAPNAETSHCQSNGHQNSNGHRFEFSDCQDEPMDLSCSRSRKENSSITNCQINGNSKTSEKEVAPQQERTQKDPESEHAPSFTPFLGNIIITDVTANCLTVTFKEYVTV</sequence>
<dbReference type="InterPro" id="IPR017984">
    <property type="entry name" value="Chromo_dom_subgr"/>
</dbReference>
<dbReference type="InterPro" id="IPR016197">
    <property type="entry name" value="Chromo-like_dom_sf"/>
</dbReference>
<dbReference type="SUPFAM" id="SSF54160">
    <property type="entry name" value="Chromo domain-like"/>
    <property type="match status" value="1"/>
</dbReference>
<evidence type="ECO:0000313" key="9">
    <source>
        <dbReference type="Proteomes" id="UP001501920"/>
    </source>
</evidence>
<feature type="region of interest" description="Disordered" evidence="6">
    <location>
        <begin position="283"/>
        <end position="330"/>
    </location>
</feature>
<dbReference type="AlphaFoldDB" id="A0A3B4D8M9"/>
<dbReference type="InterPro" id="IPR043531">
    <property type="entry name" value="CBX4"/>
</dbReference>
<feature type="region of interest" description="Disordered" evidence="6">
    <location>
        <begin position="371"/>
        <end position="395"/>
    </location>
</feature>
<evidence type="ECO:0000259" key="7">
    <source>
        <dbReference type="PROSITE" id="PS50013"/>
    </source>
</evidence>
<reference evidence="8" key="3">
    <citation type="submission" date="2025-09" db="UniProtKB">
        <authorList>
            <consortium name="Ensembl"/>
        </authorList>
    </citation>
    <scope>IDENTIFICATION</scope>
</reference>
<feature type="compositionally biased region" description="Polar residues" evidence="6">
    <location>
        <begin position="450"/>
        <end position="461"/>
    </location>
</feature>
<dbReference type="Proteomes" id="UP001501920">
    <property type="component" value="Chromosome 30"/>
</dbReference>
<feature type="region of interest" description="Disordered" evidence="6">
    <location>
        <begin position="407"/>
        <end position="429"/>
    </location>
</feature>
<evidence type="ECO:0000256" key="2">
    <source>
        <dbReference type="ARBA" id="ARBA00022491"/>
    </source>
</evidence>
<keyword evidence="5" id="KW-0539">Nucleus</keyword>
<feature type="compositionally biased region" description="Basic and acidic residues" evidence="6">
    <location>
        <begin position="287"/>
        <end position="311"/>
    </location>
</feature>